<dbReference type="AlphaFoldDB" id="A0A6J4PF06"/>
<evidence type="ECO:0000259" key="4">
    <source>
        <dbReference type="Pfam" id="PF01590"/>
    </source>
</evidence>
<keyword evidence="2" id="KW-0804">Transcription</keyword>
<proteinExistence type="predicted"/>
<name>A0A6J4PF06_9ACTN</name>
<dbReference type="Gene3D" id="3.30.450.40">
    <property type="match status" value="1"/>
</dbReference>
<evidence type="ECO:0000313" key="6">
    <source>
        <dbReference type="EMBL" id="CAA9408223.1"/>
    </source>
</evidence>
<sequence length="140" mass="14864">MQRGVEGAASGGAGERGNHNERRTRAYAPLSGADLTTDPRWPAYAPKAVAMGIKSQVGIVLYEEDDTIGGLNLYGQGANVLDDEALHTAELFATHAAAALGRALTYSQMTESMASRQLVGQATGIIMERYQIDKAHASRS</sequence>
<dbReference type="Pfam" id="PF01590">
    <property type="entry name" value="GAF"/>
    <property type="match status" value="1"/>
</dbReference>
<dbReference type="InterPro" id="IPR029016">
    <property type="entry name" value="GAF-like_dom_sf"/>
</dbReference>
<dbReference type="EMBL" id="CADCUO010000183">
    <property type="protein sequence ID" value="CAA9408223.1"/>
    <property type="molecule type" value="Genomic_DNA"/>
</dbReference>
<dbReference type="InterPro" id="IPR036388">
    <property type="entry name" value="WH-like_DNA-bd_sf"/>
</dbReference>
<feature type="domain" description="ANTAR" evidence="5">
    <location>
        <begin position="108"/>
        <end position="139"/>
    </location>
</feature>
<feature type="region of interest" description="Disordered" evidence="3">
    <location>
        <begin position="1"/>
        <end position="26"/>
    </location>
</feature>
<evidence type="ECO:0008006" key="7">
    <source>
        <dbReference type="Google" id="ProtNLM"/>
    </source>
</evidence>
<dbReference type="GO" id="GO:0003723">
    <property type="term" value="F:RNA binding"/>
    <property type="evidence" value="ECO:0007669"/>
    <property type="project" value="InterPro"/>
</dbReference>
<evidence type="ECO:0000256" key="2">
    <source>
        <dbReference type="ARBA" id="ARBA00023163"/>
    </source>
</evidence>
<accession>A0A6J4PF06</accession>
<feature type="domain" description="GAF" evidence="4">
    <location>
        <begin position="33"/>
        <end position="100"/>
    </location>
</feature>
<protein>
    <recommendedName>
        <fullName evidence="7">GAF domain-containing protein</fullName>
    </recommendedName>
</protein>
<evidence type="ECO:0000256" key="3">
    <source>
        <dbReference type="SAM" id="MobiDB-lite"/>
    </source>
</evidence>
<evidence type="ECO:0000259" key="5">
    <source>
        <dbReference type="Pfam" id="PF03861"/>
    </source>
</evidence>
<dbReference type="InterPro" id="IPR005561">
    <property type="entry name" value="ANTAR"/>
</dbReference>
<organism evidence="6">
    <name type="scientific">uncultured Propionibacteriaceae bacterium</name>
    <dbReference type="NCBI Taxonomy" id="257457"/>
    <lineage>
        <taxon>Bacteria</taxon>
        <taxon>Bacillati</taxon>
        <taxon>Actinomycetota</taxon>
        <taxon>Actinomycetes</taxon>
        <taxon>Propionibacteriales</taxon>
        <taxon>Propionibacteriaceae</taxon>
        <taxon>environmental samples</taxon>
    </lineage>
</organism>
<dbReference type="InterPro" id="IPR003018">
    <property type="entry name" value="GAF"/>
</dbReference>
<reference evidence="6" key="1">
    <citation type="submission" date="2020-02" db="EMBL/GenBank/DDBJ databases">
        <authorList>
            <person name="Meier V. D."/>
        </authorList>
    </citation>
    <scope>NUCLEOTIDE SEQUENCE</scope>
    <source>
        <strain evidence="6">AVDCRST_MAG75</strain>
    </source>
</reference>
<dbReference type="Pfam" id="PF03861">
    <property type="entry name" value="ANTAR"/>
    <property type="match status" value="1"/>
</dbReference>
<dbReference type="Gene3D" id="1.10.10.10">
    <property type="entry name" value="Winged helix-like DNA-binding domain superfamily/Winged helix DNA-binding domain"/>
    <property type="match status" value="1"/>
</dbReference>
<gene>
    <name evidence="6" type="ORF">AVDCRST_MAG75-2573</name>
</gene>
<keyword evidence="1" id="KW-0805">Transcription regulation</keyword>
<evidence type="ECO:0000256" key="1">
    <source>
        <dbReference type="ARBA" id="ARBA00023015"/>
    </source>
</evidence>
<dbReference type="SUPFAM" id="SSF55781">
    <property type="entry name" value="GAF domain-like"/>
    <property type="match status" value="1"/>
</dbReference>